<accession>A0A645EYD2</accession>
<evidence type="ECO:0000256" key="1">
    <source>
        <dbReference type="SAM" id="MobiDB-lite"/>
    </source>
</evidence>
<comment type="caution">
    <text evidence="2">The sequence shown here is derived from an EMBL/GenBank/DDBJ whole genome shotgun (WGS) entry which is preliminary data.</text>
</comment>
<proteinExistence type="predicted"/>
<name>A0A645EYD2_9ZZZZ</name>
<gene>
    <name evidence="2" type="ORF">SDC9_153736</name>
</gene>
<sequence>MPLHRQVPLLKAQRLKPQGLHQLGQQQARPPSRPGHQQPRAGHPALGRLAVAGVGDIIALPLGHQHQALAVKPHGIVFPGRTGNEQPVQLKFLQPGRDFAEMIHGLPTFRKKSP</sequence>
<dbReference type="EMBL" id="VSSQ01052385">
    <property type="protein sequence ID" value="MPN06480.1"/>
    <property type="molecule type" value="Genomic_DNA"/>
</dbReference>
<feature type="region of interest" description="Disordered" evidence="1">
    <location>
        <begin position="1"/>
        <end position="46"/>
    </location>
</feature>
<dbReference type="AlphaFoldDB" id="A0A645EYD2"/>
<organism evidence="2">
    <name type="scientific">bioreactor metagenome</name>
    <dbReference type="NCBI Taxonomy" id="1076179"/>
    <lineage>
        <taxon>unclassified sequences</taxon>
        <taxon>metagenomes</taxon>
        <taxon>ecological metagenomes</taxon>
    </lineage>
</organism>
<evidence type="ECO:0000313" key="2">
    <source>
        <dbReference type="EMBL" id="MPN06480.1"/>
    </source>
</evidence>
<protein>
    <submittedName>
        <fullName evidence="2">Uncharacterized protein</fullName>
    </submittedName>
</protein>
<reference evidence="2" key="1">
    <citation type="submission" date="2019-08" db="EMBL/GenBank/DDBJ databases">
        <authorList>
            <person name="Kucharzyk K."/>
            <person name="Murdoch R.W."/>
            <person name="Higgins S."/>
            <person name="Loffler F."/>
        </authorList>
    </citation>
    <scope>NUCLEOTIDE SEQUENCE</scope>
</reference>